<dbReference type="AlphaFoldDB" id="A0A2P6VF92"/>
<comment type="caution">
    <text evidence="2">The sequence shown here is derived from an EMBL/GenBank/DDBJ whole genome shotgun (WGS) entry which is preliminary data.</text>
</comment>
<feature type="compositionally biased region" description="Basic and acidic residues" evidence="1">
    <location>
        <begin position="48"/>
        <end position="62"/>
    </location>
</feature>
<dbReference type="Proteomes" id="UP000239649">
    <property type="component" value="Unassembled WGS sequence"/>
</dbReference>
<dbReference type="OrthoDB" id="514706at2759"/>
<dbReference type="EMBL" id="LHPF02000009">
    <property type="protein sequence ID" value="PSC72739.1"/>
    <property type="molecule type" value="Genomic_DNA"/>
</dbReference>
<organism evidence="2 3">
    <name type="scientific">Micractinium conductrix</name>
    <dbReference type="NCBI Taxonomy" id="554055"/>
    <lineage>
        <taxon>Eukaryota</taxon>
        <taxon>Viridiplantae</taxon>
        <taxon>Chlorophyta</taxon>
        <taxon>core chlorophytes</taxon>
        <taxon>Trebouxiophyceae</taxon>
        <taxon>Chlorellales</taxon>
        <taxon>Chlorellaceae</taxon>
        <taxon>Chlorella clade</taxon>
        <taxon>Micractinium</taxon>
    </lineage>
</organism>
<protein>
    <submittedName>
        <fullName evidence="2">Uncharacterized protein</fullName>
    </submittedName>
</protein>
<reference evidence="2 3" key="1">
    <citation type="journal article" date="2018" name="Plant J.">
        <title>Genome sequences of Chlorella sorokiniana UTEX 1602 and Micractinium conductrix SAG 241.80: implications to maltose excretion by a green alga.</title>
        <authorList>
            <person name="Arriola M.B."/>
            <person name="Velmurugan N."/>
            <person name="Zhang Y."/>
            <person name="Plunkett M.H."/>
            <person name="Hondzo H."/>
            <person name="Barney B.M."/>
        </authorList>
    </citation>
    <scope>NUCLEOTIDE SEQUENCE [LARGE SCALE GENOMIC DNA]</scope>
    <source>
        <strain evidence="2 3">SAG 241.80</strain>
    </source>
</reference>
<evidence type="ECO:0000313" key="2">
    <source>
        <dbReference type="EMBL" id="PSC72739.1"/>
    </source>
</evidence>
<keyword evidence="3" id="KW-1185">Reference proteome</keyword>
<evidence type="ECO:0000313" key="3">
    <source>
        <dbReference type="Proteomes" id="UP000239649"/>
    </source>
</evidence>
<feature type="region of interest" description="Disordered" evidence="1">
    <location>
        <begin position="39"/>
        <end position="62"/>
    </location>
</feature>
<accession>A0A2P6VF92</accession>
<gene>
    <name evidence="2" type="ORF">C2E20_4100</name>
</gene>
<name>A0A2P6VF92_9CHLO</name>
<evidence type="ECO:0000256" key="1">
    <source>
        <dbReference type="SAM" id="MobiDB-lite"/>
    </source>
</evidence>
<sequence length="109" mass="12368">MPNPPGYLAEQQQQAPQRNYAALFWRACRRYVETWDSSRMAQQAAQQEGERRERIQAGREEPTLTEEFAAAAKGGGAALKPFLANLYETRARAYKDAVQQFVEGQDCVQ</sequence>
<proteinExistence type="predicted"/>